<sequence>MILTVRAPLSGTVVAIEDVPDPVFSGRLVGPGLAIDPDREAGAPVTAVAPISGTLSKIRPHAYVVVAPGGRGVLVHLGLDTVQLGGRGFTLHAAEGDPVAVGDPVVTWSPADVEAGGRSPIVPVVALDAEEGALTTARAGQTLASGAVACTWS</sequence>
<dbReference type="PANTHER" id="PTHR45008:SF1">
    <property type="entry name" value="PTS SYSTEM GLUCOSE-SPECIFIC EIIA COMPONENT"/>
    <property type="match status" value="1"/>
</dbReference>
<evidence type="ECO:0000256" key="1">
    <source>
        <dbReference type="ARBA" id="ARBA00004496"/>
    </source>
</evidence>
<keyword evidence="2" id="KW-0813">Transport</keyword>
<protein>
    <submittedName>
        <fullName evidence="8">PTS glucose transporter subunit IIA</fullName>
    </submittedName>
</protein>
<dbReference type="PROSITE" id="PS51093">
    <property type="entry name" value="PTS_EIIA_TYPE_1"/>
    <property type="match status" value="1"/>
</dbReference>
<comment type="caution">
    <text evidence="8">The sequence shown here is derived from an EMBL/GenBank/DDBJ whole genome shotgun (WGS) entry which is preliminary data.</text>
</comment>
<dbReference type="Pfam" id="PF00358">
    <property type="entry name" value="PTS_EIIA_1"/>
    <property type="match status" value="1"/>
</dbReference>
<evidence type="ECO:0000256" key="4">
    <source>
        <dbReference type="ARBA" id="ARBA00022679"/>
    </source>
</evidence>
<evidence type="ECO:0000313" key="9">
    <source>
        <dbReference type="Proteomes" id="UP001072034"/>
    </source>
</evidence>
<evidence type="ECO:0000256" key="5">
    <source>
        <dbReference type="ARBA" id="ARBA00022683"/>
    </source>
</evidence>
<dbReference type="PANTHER" id="PTHR45008">
    <property type="entry name" value="PTS SYSTEM GLUCOSE-SPECIFIC EIIA COMPONENT"/>
    <property type="match status" value="1"/>
</dbReference>
<dbReference type="Proteomes" id="UP001072034">
    <property type="component" value="Unassembled WGS sequence"/>
</dbReference>
<gene>
    <name evidence="8" type="ORF">OHJ16_13265</name>
</gene>
<comment type="subcellular location">
    <subcellularLocation>
        <location evidence="1">Cytoplasm</location>
    </subcellularLocation>
</comment>
<evidence type="ECO:0000259" key="7">
    <source>
        <dbReference type="PROSITE" id="PS51093"/>
    </source>
</evidence>
<organism evidence="8 9">
    <name type="scientific">Actinomyces israelii</name>
    <dbReference type="NCBI Taxonomy" id="1659"/>
    <lineage>
        <taxon>Bacteria</taxon>
        <taxon>Bacillati</taxon>
        <taxon>Actinomycetota</taxon>
        <taxon>Actinomycetes</taxon>
        <taxon>Actinomycetales</taxon>
        <taxon>Actinomycetaceae</taxon>
        <taxon>Actinomyces</taxon>
    </lineage>
</organism>
<keyword evidence="4" id="KW-0808">Transferase</keyword>
<proteinExistence type="predicted"/>
<keyword evidence="3 8" id="KW-0762">Sugar transport</keyword>
<evidence type="ECO:0000256" key="2">
    <source>
        <dbReference type="ARBA" id="ARBA00022448"/>
    </source>
</evidence>
<feature type="domain" description="PTS EIIA type-1" evidence="7">
    <location>
        <begin position="21"/>
        <end position="128"/>
    </location>
</feature>
<dbReference type="RefSeq" id="WP_268918322.1">
    <property type="nucleotide sequence ID" value="NZ_JAPTMY010000036.1"/>
</dbReference>
<dbReference type="SUPFAM" id="SSF51261">
    <property type="entry name" value="Duplicated hybrid motif"/>
    <property type="match status" value="1"/>
</dbReference>
<name>A0ABT4IB93_9ACTO</name>
<evidence type="ECO:0000256" key="6">
    <source>
        <dbReference type="ARBA" id="ARBA00022777"/>
    </source>
</evidence>
<reference evidence="8" key="1">
    <citation type="submission" date="2022-10" db="EMBL/GenBank/DDBJ databases">
        <title>Genome sequence of Actinomyces israelii ATCC 10048.</title>
        <authorList>
            <person name="Watt R.M."/>
            <person name="Tong W.M."/>
        </authorList>
    </citation>
    <scope>NUCLEOTIDE SEQUENCE</scope>
    <source>
        <strain evidence="8">ATCC 10048</strain>
    </source>
</reference>
<evidence type="ECO:0000256" key="3">
    <source>
        <dbReference type="ARBA" id="ARBA00022597"/>
    </source>
</evidence>
<evidence type="ECO:0000313" key="8">
    <source>
        <dbReference type="EMBL" id="MCZ0859010.1"/>
    </source>
</evidence>
<dbReference type="Gene3D" id="2.70.70.10">
    <property type="entry name" value="Glucose Permease (Domain IIA)"/>
    <property type="match status" value="1"/>
</dbReference>
<dbReference type="InterPro" id="IPR011055">
    <property type="entry name" value="Dup_hybrid_motif"/>
</dbReference>
<dbReference type="PROSITE" id="PS00371">
    <property type="entry name" value="PTS_EIIA_TYPE_1_HIS"/>
    <property type="match status" value="1"/>
</dbReference>
<keyword evidence="9" id="KW-1185">Reference proteome</keyword>
<dbReference type="InterPro" id="IPR050890">
    <property type="entry name" value="PTS_EIIA_component"/>
</dbReference>
<accession>A0ABT4IB93</accession>
<dbReference type="InterPro" id="IPR001127">
    <property type="entry name" value="PTS_EIIA_1_perm"/>
</dbReference>
<keyword evidence="5" id="KW-0598">Phosphotransferase system</keyword>
<keyword evidence="6" id="KW-0418">Kinase</keyword>
<dbReference type="EMBL" id="JAPTMY010000036">
    <property type="protein sequence ID" value="MCZ0859010.1"/>
    <property type="molecule type" value="Genomic_DNA"/>
</dbReference>